<dbReference type="EMBL" id="OCNJ01000004">
    <property type="protein sequence ID" value="SOD95614.1"/>
    <property type="molecule type" value="Genomic_DNA"/>
</dbReference>
<feature type="signal peptide" evidence="2">
    <location>
        <begin position="1"/>
        <end position="21"/>
    </location>
</feature>
<evidence type="ECO:0000313" key="3">
    <source>
        <dbReference type="EMBL" id="SOD95614.1"/>
    </source>
</evidence>
<gene>
    <name evidence="3" type="ORF">SAMN05421508_104401</name>
</gene>
<feature type="transmembrane region" description="Helical" evidence="1">
    <location>
        <begin position="139"/>
        <end position="162"/>
    </location>
</feature>
<dbReference type="RefSeq" id="WP_097279339.1">
    <property type="nucleotide sequence ID" value="NZ_OCNJ01000004.1"/>
</dbReference>
<feature type="chain" id="PRO_5012786903" evidence="2">
    <location>
        <begin position="22"/>
        <end position="173"/>
    </location>
</feature>
<dbReference type="Proteomes" id="UP000219621">
    <property type="component" value="Unassembled WGS sequence"/>
</dbReference>
<organism evidence="3 4">
    <name type="scientific">Caenispirillum bisanense</name>
    <dbReference type="NCBI Taxonomy" id="414052"/>
    <lineage>
        <taxon>Bacteria</taxon>
        <taxon>Pseudomonadati</taxon>
        <taxon>Pseudomonadota</taxon>
        <taxon>Alphaproteobacteria</taxon>
        <taxon>Rhodospirillales</taxon>
        <taxon>Novispirillaceae</taxon>
        <taxon>Caenispirillum</taxon>
    </lineage>
</organism>
<keyword evidence="2" id="KW-0732">Signal</keyword>
<name>A0A286GKW2_9PROT</name>
<evidence type="ECO:0000256" key="2">
    <source>
        <dbReference type="SAM" id="SignalP"/>
    </source>
</evidence>
<keyword evidence="4" id="KW-1185">Reference proteome</keyword>
<keyword evidence="1" id="KW-0812">Transmembrane</keyword>
<protein>
    <submittedName>
        <fullName evidence="3">Nickel transport protein</fullName>
    </submittedName>
</protein>
<dbReference type="OrthoDB" id="8447011at2"/>
<keyword evidence="1" id="KW-1133">Transmembrane helix</keyword>
<evidence type="ECO:0000256" key="1">
    <source>
        <dbReference type="SAM" id="Phobius"/>
    </source>
</evidence>
<reference evidence="3 4" key="1">
    <citation type="submission" date="2017-09" db="EMBL/GenBank/DDBJ databases">
        <authorList>
            <person name="Ehlers B."/>
            <person name="Leendertz F.H."/>
        </authorList>
    </citation>
    <scope>NUCLEOTIDE SEQUENCE [LARGE SCALE GENOMIC DNA]</scope>
    <source>
        <strain evidence="3 4">USBA 140</strain>
    </source>
</reference>
<keyword evidence="1" id="KW-0472">Membrane</keyword>
<proteinExistence type="predicted"/>
<dbReference type="AlphaFoldDB" id="A0A286GKW2"/>
<sequence>MLKPLLLAVALAAATVASAQAGEVFAFASAVNGVVTGEISAGGEPAAPGTVVTVTGPDGASLGETVIGADGRFTWRPAAPVAHTFAADLGEGLVARLTVPAEDLAPPADDHALRALIAEAVEAQVRPLRRELAQYKEDAGLMDAVGGIGYIFGIFGVAAWVASRRRQRTSSAA</sequence>
<accession>A0A286GKW2</accession>
<evidence type="ECO:0000313" key="4">
    <source>
        <dbReference type="Proteomes" id="UP000219621"/>
    </source>
</evidence>